<sequence>MGRGSTMRRVSKWGSVMAGVSVALLVSPNAAHAAPPVMTASQAFAGWSVPTHAQAAARASIPSEVLQALVRLRTSTATPSQADQRILANHHDLAVAFSPGSVEVSTASGPSRQVSTAVQAAAAGPGCGWQEGTLTRKTGWPDYSVEYKWRSHLDTCWSGSKVTRINNQYTYVTNQQYGWAYRGVSSSSVGAAGYWSLHDYQQGHMEYCVFKYGCLQDLYPAVSITQYGNGTASYSGWKTG</sequence>
<evidence type="ECO:0008006" key="4">
    <source>
        <dbReference type="Google" id="ProtNLM"/>
    </source>
</evidence>
<evidence type="ECO:0000313" key="2">
    <source>
        <dbReference type="EMBL" id="GAA1769173.1"/>
    </source>
</evidence>
<feature type="chain" id="PRO_5047006965" description="Secreted protein" evidence="1">
    <location>
        <begin position="34"/>
        <end position="240"/>
    </location>
</feature>
<reference evidence="3" key="1">
    <citation type="journal article" date="2019" name="Int. J. Syst. Evol. Microbiol.">
        <title>The Global Catalogue of Microorganisms (GCM) 10K type strain sequencing project: providing services to taxonomists for standard genome sequencing and annotation.</title>
        <authorList>
            <consortium name="The Broad Institute Genomics Platform"/>
            <consortium name="The Broad Institute Genome Sequencing Center for Infectious Disease"/>
            <person name="Wu L."/>
            <person name="Ma J."/>
        </authorList>
    </citation>
    <scope>NUCLEOTIDE SEQUENCE [LARGE SCALE GENOMIC DNA]</scope>
    <source>
        <strain evidence="3">JCM 15591</strain>
    </source>
</reference>
<accession>A0ABP4X6J1</accession>
<organism evidence="2 3">
    <name type="scientific">Nostocoides vanveenii</name>
    <dbReference type="NCBI Taxonomy" id="330835"/>
    <lineage>
        <taxon>Bacteria</taxon>
        <taxon>Bacillati</taxon>
        <taxon>Actinomycetota</taxon>
        <taxon>Actinomycetes</taxon>
        <taxon>Micrococcales</taxon>
        <taxon>Intrasporangiaceae</taxon>
        <taxon>Nostocoides</taxon>
    </lineage>
</organism>
<proteinExistence type="predicted"/>
<feature type="signal peptide" evidence="1">
    <location>
        <begin position="1"/>
        <end position="33"/>
    </location>
</feature>
<protein>
    <recommendedName>
        <fullName evidence="4">Secreted protein</fullName>
    </recommendedName>
</protein>
<evidence type="ECO:0000256" key="1">
    <source>
        <dbReference type="SAM" id="SignalP"/>
    </source>
</evidence>
<comment type="caution">
    <text evidence="2">The sequence shown here is derived from an EMBL/GenBank/DDBJ whole genome shotgun (WGS) entry which is preliminary data.</text>
</comment>
<keyword evidence="1" id="KW-0732">Signal</keyword>
<keyword evidence="3" id="KW-1185">Reference proteome</keyword>
<evidence type="ECO:0000313" key="3">
    <source>
        <dbReference type="Proteomes" id="UP001501475"/>
    </source>
</evidence>
<dbReference type="EMBL" id="BAAAPN010000059">
    <property type="protein sequence ID" value="GAA1769173.1"/>
    <property type="molecule type" value="Genomic_DNA"/>
</dbReference>
<name>A0ABP4X6J1_9MICO</name>
<gene>
    <name evidence="2" type="ORF">GCM10009810_29560</name>
</gene>
<dbReference type="Proteomes" id="UP001501475">
    <property type="component" value="Unassembled WGS sequence"/>
</dbReference>